<proteinExistence type="predicted"/>
<evidence type="ECO:0000313" key="2">
    <source>
        <dbReference type="Proteomes" id="UP000326476"/>
    </source>
</evidence>
<keyword evidence="2" id="KW-1185">Reference proteome</keyword>
<name>A0A329N608_9LACT</name>
<protein>
    <submittedName>
        <fullName evidence="1">Terminase</fullName>
    </submittedName>
</protein>
<dbReference type="Proteomes" id="UP000326476">
    <property type="component" value="Unassembled WGS sequence"/>
</dbReference>
<dbReference type="AlphaFoldDB" id="A0A329N608"/>
<comment type="caution">
    <text evidence="1">The sequence shown here is derived from an EMBL/GenBank/DDBJ whole genome shotgun (WGS) entry which is preliminary data.</text>
</comment>
<organism evidence="1 2">
    <name type="scientific">Aerococcus tenax</name>
    <dbReference type="NCBI Taxonomy" id="3078812"/>
    <lineage>
        <taxon>Bacteria</taxon>
        <taxon>Bacillati</taxon>
        <taxon>Bacillota</taxon>
        <taxon>Bacilli</taxon>
        <taxon>Lactobacillales</taxon>
        <taxon>Aerococcaceae</taxon>
        <taxon>Aerococcus</taxon>
    </lineage>
</organism>
<gene>
    <name evidence="1" type="ORF">F6I34_08030</name>
</gene>
<dbReference type="EMBL" id="VYVN01000024">
    <property type="protein sequence ID" value="KAA9238583.1"/>
    <property type="molecule type" value="Genomic_DNA"/>
</dbReference>
<reference evidence="2" key="1">
    <citation type="submission" date="2019-09" db="EMBL/GenBank/DDBJ databases">
        <title>Draft genome sequence assemblies of isolates from the urinary tract.</title>
        <authorList>
            <person name="Mores C.R."/>
            <person name="Putonti C."/>
            <person name="Wolfe A.J."/>
        </authorList>
    </citation>
    <scope>NUCLEOTIDE SEQUENCE [LARGE SCALE GENOMIC DNA]</scope>
    <source>
        <strain evidence="2">UMB8614</strain>
    </source>
</reference>
<sequence length="461" mass="51691">MTRLGNPRPTRSVILPYKKSKFQEAIDLYEKSGRKAQQWQIDMMQDIMAVNEDGLWTHAKFGYSLPRRNGKNELVVMRELWGLVNGEEMMHTAHRISASHSAWEKLCFMLDKAGIEYRSIRAKGQELVELPGGGRVQFRTRTSNGGLGEGVDLMIIDEAQEYTDDQESSLKYVVSSSKNPQTILLGTPPTAVSAGTVFPGFRKAVLSGDSPDNGWAEWGVDEEKDPHDVEAWYFTNPSLGTILTERIIRSEIGPDTDDFNIQRLGLWISYNQKSEISAEEWERLRVKRLPKLTGKMFVGIKYGNDGANVAMSIAIKTSRGKVFVETIDCRSVRAGNDWILAFLTAAKPEKVVIDGASGQGLLAREMKDERLKAPILPTVKEIIHANADWEQGIYQESIQHKGQPSLVQIVTNCEKRNIGSAGGFGYKSQFEDMDVALMDSCILAHWACVETKPAKKQKVWY</sequence>
<dbReference type="InterPro" id="IPR027417">
    <property type="entry name" value="P-loop_NTPase"/>
</dbReference>
<dbReference type="RefSeq" id="WP_111853320.1">
    <property type="nucleotide sequence ID" value="NZ_CP127382.2"/>
</dbReference>
<evidence type="ECO:0000313" key="1">
    <source>
        <dbReference type="EMBL" id="KAA9238583.1"/>
    </source>
</evidence>
<accession>A0A329N608</accession>
<dbReference type="Gene3D" id="3.40.50.300">
    <property type="entry name" value="P-loop containing nucleotide triphosphate hydrolases"/>
    <property type="match status" value="1"/>
</dbReference>